<protein>
    <submittedName>
        <fullName evidence="1">Uncharacterized protein</fullName>
    </submittedName>
</protein>
<evidence type="ECO:0000313" key="2">
    <source>
        <dbReference type="Proteomes" id="UP000053263"/>
    </source>
</evidence>
<dbReference type="HOGENOM" id="CLU_2559248_0_0_1"/>
<dbReference type="EMBL" id="KN832569">
    <property type="protein sequence ID" value="KII84974.1"/>
    <property type="molecule type" value="Genomic_DNA"/>
</dbReference>
<dbReference type="AlphaFoldDB" id="A0A0C9T6K9"/>
<gene>
    <name evidence="1" type="ORF">PLICRDRAFT_45832</name>
</gene>
<dbReference type="Proteomes" id="UP000053263">
    <property type="component" value="Unassembled WGS sequence"/>
</dbReference>
<accession>A0A0C9T6K9</accession>
<sequence length="82" mass="9384">MARRAYTPECPPLLTLGEMQLPYMVILWQLIAVKKRSTTPRTTLYKGLLHLVQYERLKLDRIPHDAVFPALDEAISASRACC</sequence>
<organism evidence="1 2">
    <name type="scientific">Plicaturopsis crispa FD-325 SS-3</name>
    <dbReference type="NCBI Taxonomy" id="944288"/>
    <lineage>
        <taxon>Eukaryota</taxon>
        <taxon>Fungi</taxon>
        <taxon>Dikarya</taxon>
        <taxon>Basidiomycota</taxon>
        <taxon>Agaricomycotina</taxon>
        <taxon>Agaricomycetes</taxon>
        <taxon>Agaricomycetidae</taxon>
        <taxon>Amylocorticiales</taxon>
        <taxon>Amylocorticiaceae</taxon>
        <taxon>Plicatura</taxon>
        <taxon>Plicaturopsis crispa</taxon>
    </lineage>
</organism>
<name>A0A0C9T6K9_PLICR</name>
<keyword evidence="2" id="KW-1185">Reference proteome</keyword>
<evidence type="ECO:0000313" key="1">
    <source>
        <dbReference type="EMBL" id="KII84974.1"/>
    </source>
</evidence>
<proteinExistence type="predicted"/>
<reference evidence="1 2" key="1">
    <citation type="submission" date="2014-06" db="EMBL/GenBank/DDBJ databases">
        <title>Evolutionary Origins and Diversification of the Mycorrhizal Mutualists.</title>
        <authorList>
            <consortium name="DOE Joint Genome Institute"/>
            <consortium name="Mycorrhizal Genomics Consortium"/>
            <person name="Kohler A."/>
            <person name="Kuo A."/>
            <person name="Nagy L.G."/>
            <person name="Floudas D."/>
            <person name="Copeland A."/>
            <person name="Barry K.W."/>
            <person name="Cichocki N."/>
            <person name="Veneault-Fourrey C."/>
            <person name="LaButti K."/>
            <person name="Lindquist E.A."/>
            <person name="Lipzen A."/>
            <person name="Lundell T."/>
            <person name="Morin E."/>
            <person name="Murat C."/>
            <person name="Riley R."/>
            <person name="Ohm R."/>
            <person name="Sun H."/>
            <person name="Tunlid A."/>
            <person name="Henrissat B."/>
            <person name="Grigoriev I.V."/>
            <person name="Hibbett D.S."/>
            <person name="Martin F."/>
        </authorList>
    </citation>
    <scope>NUCLEOTIDE SEQUENCE [LARGE SCALE GENOMIC DNA]</scope>
    <source>
        <strain evidence="1 2">FD-325 SS-3</strain>
    </source>
</reference>